<dbReference type="KEGG" id="sgrg:L0C25_12435"/>
<name>A0AA46TE07_9ACTN</name>
<dbReference type="InterPro" id="IPR011006">
    <property type="entry name" value="CheY-like_superfamily"/>
</dbReference>
<dbReference type="Gene3D" id="3.40.50.300">
    <property type="entry name" value="P-loop containing nucleotide triphosphate hydrolases"/>
    <property type="match status" value="1"/>
</dbReference>
<organism evidence="2 3">
    <name type="scientific">Solicola gregarius</name>
    <dbReference type="NCBI Taxonomy" id="2908642"/>
    <lineage>
        <taxon>Bacteria</taxon>
        <taxon>Bacillati</taxon>
        <taxon>Actinomycetota</taxon>
        <taxon>Actinomycetes</taxon>
        <taxon>Propionibacteriales</taxon>
        <taxon>Nocardioidaceae</taxon>
        <taxon>Solicola</taxon>
    </lineage>
</organism>
<evidence type="ECO:0000313" key="2">
    <source>
        <dbReference type="EMBL" id="UYM03365.1"/>
    </source>
</evidence>
<dbReference type="AlphaFoldDB" id="A0AA46TE07"/>
<dbReference type="GO" id="GO:0009898">
    <property type="term" value="C:cytoplasmic side of plasma membrane"/>
    <property type="evidence" value="ECO:0007669"/>
    <property type="project" value="TreeGrafter"/>
</dbReference>
<gene>
    <name evidence="2" type="ORF">L0C25_12435</name>
</gene>
<feature type="domain" description="Rv3660c-like CheY-like N-terminal" evidence="1">
    <location>
        <begin position="13"/>
        <end position="118"/>
    </location>
</feature>
<dbReference type="GO" id="GO:0005524">
    <property type="term" value="F:ATP binding"/>
    <property type="evidence" value="ECO:0007669"/>
    <property type="project" value="TreeGrafter"/>
</dbReference>
<dbReference type="Proteomes" id="UP001164390">
    <property type="component" value="Chromosome"/>
</dbReference>
<evidence type="ECO:0000313" key="3">
    <source>
        <dbReference type="Proteomes" id="UP001164390"/>
    </source>
</evidence>
<dbReference type="EMBL" id="CP094970">
    <property type="protein sequence ID" value="UYM03365.1"/>
    <property type="molecule type" value="Genomic_DNA"/>
</dbReference>
<dbReference type="Pfam" id="PF26563">
    <property type="entry name" value="Rv3660c_N"/>
    <property type="match status" value="1"/>
</dbReference>
<dbReference type="SUPFAM" id="SSF52540">
    <property type="entry name" value="P-loop containing nucleoside triphosphate hydrolases"/>
    <property type="match status" value="1"/>
</dbReference>
<proteinExistence type="predicted"/>
<dbReference type="GO" id="GO:0005829">
    <property type="term" value="C:cytosol"/>
    <property type="evidence" value="ECO:0007669"/>
    <property type="project" value="TreeGrafter"/>
</dbReference>
<accession>A0AA46TE07</accession>
<dbReference type="InterPro" id="IPR059050">
    <property type="entry name" value="Rv3660c_N"/>
</dbReference>
<dbReference type="PANTHER" id="PTHR43384:SF11">
    <property type="entry name" value="SEPTUM SITE DETERMINING PROTEIN"/>
    <property type="match status" value="1"/>
</dbReference>
<dbReference type="GO" id="GO:0016887">
    <property type="term" value="F:ATP hydrolysis activity"/>
    <property type="evidence" value="ECO:0007669"/>
    <property type="project" value="TreeGrafter"/>
</dbReference>
<keyword evidence="3" id="KW-1185">Reference proteome</keyword>
<dbReference type="InterPro" id="IPR027417">
    <property type="entry name" value="P-loop_NTPase"/>
</dbReference>
<dbReference type="RefSeq" id="WP_271631970.1">
    <property type="nucleotide sequence ID" value="NZ_CP094970.1"/>
</dbReference>
<dbReference type="NCBIfam" id="TIGR03815">
    <property type="entry name" value="CpaE_hom_Actino"/>
    <property type="match status" value="1"/>
</dbReference>
<dbReference type="InterPro" id="IPR050625">
    <property type="entry name" value="ParA/MinD_ATPase"/>
</dbReference>
<dbReference type="PANTHER" id="PTHR43384">
    <property type="entry name" value="SEPTUM SITE-DETERMINING PROTEIN MIND HOMOLOG, CHLOROPLASTIC-RELATED"/>
    <property type="match status" value="1"/>
</dbReference>
<protein>
    <submittedName>
        <fullName evidence="2">CpaE-like family protein</fullName>
    </submittedName>
</protein>
<reference evidence="2" key="1">
    <citation type="submission" date="2022-01" db="EMBL/GenBank/DDBJ databases">
        <title>Nocardioidaceae gen. sp. A5X3R13.</title>
        <authorList>
            <person name="Lopez Marin M.A."/>
            <person name="Uhlik O."/>
        </authorList>
    </citation>
    <scope>NUCLEOTIDE SEQUENCE</scope>
    <source>
        <strain evidence="2">A5X3R13</strain>
    </source>
</reference>
<dbReference type="GO" id="GO:0051782">
    <property type="term" value="P:negative regulation of cell division"/>
    <property type="evidence" value="ECO:0007669"/>
    <property type="project" value="TreeGrafter"/>
</dbReference>
<evidence type="ECO:0000259" key="1">
    <source>
        <dbReference type="Pfam" id="PF26563"/>
    </source>
</evidence>
<sequence>MTFIDAVPRPLVVTSDPAMLDELLRLCAAAGVTPEVASDAAQARRSWSSAPCVVVGPGHVDSLARTVDRRDGVVIVAERSVDPALWERAVDVGAEGVFVLPDDESAVVDLLAASTDRSDGEASVVAVVGGTGGCGASTLATGLAVSVVHDGHSAMLVDADPLGGGIDMLVGTEDAEGLRWPDLAVTHGRVSGASLRQVLPRTSGLSVLSWGTAELDAVPREAMSSVLSAGRRSHDLVVVDVPRWFDEAAEEALVRASCAVLIVSAEIRAIAAAQRVLARLRPLCADVRLVVRLPGPAGLRADVVGRTMALPLTATTRTDRRLAEMIDNGFGPFARRRGPLGSACSSIIEALDLPGTVAA</sequence>
<dbReference type="SUPFAM" id="SSF52172">
    <property type="entry name" value="CheY-like"/>
    <property type="match status" value="1"/>
</dbReference>
<dbReference type="InterPro" id="IPR022521">
    <property type="entry name" value="Rv3660c"/>
</dbReference>